<dbReference type="GO" id="GO:0008270">
    <property type="term" value="F:zinc ion binding"/>
    <property type="evidence" value="ECO:0007669"/>
    <property type="project" value="InterPro"/>
</dbReference>
<protein>
    <recommendedName>
        <fullName evidence="10">Zn(2)-C6 fungal-type domain-containing protein</fullName>
    </recommendedName>
</protein>
<dbReference type="PANTHER" id="PTHR47782">
    <property type="entry name" value="ZN(II)2CYS6 TRANSCRIPTION FACTOR (EUROFUNG)-RELATED"/>
    <property type="match status" value="1"/>
</dbReference>
<feature type="compositionally biased region" description="Basic and acidic residues" evidence="8">
    <location>
        <begin position="90"/>
        <end position="104"/>
    </location>
</feature>
<accession>M2N4D8</accession>
<dbReference type="CDD" id="cd12148">
    <property type="entry name" value="fungal_TF_MHR"/>
    <property type="match status" value="1"/>
</dbReference>
<dbReference type="GO" id="GO:0005634">
    <property type="term" value="C:nucleus"/>
    <property type="evidence" value="ECO:0007669"/>
    <property type="project" value="UniProtKB-SubCell"/>
</dbReference>
<dbReference type="PANTHER" id="PTHR47782:SF12">
    <property type="entry name" value="ZN(II)2CYS6 TRANSCRIPTION FACTOR (EUROFUNG)"/>
    <property type="match status" value="1"/>
</dbReference>
<keyword evidence="9" id="KW-0472">Membrane</keyword>
<keyword evidence="9" id="KW-1133">Transmembrane helix</keyword>
<dbReference type="eggNOG" id="ENOG502QS9Q">
    <property type="taxonomic scope" value="Eukaryota"/>
</dbReference>
<dbReference type="GeneID" id="19107897"/>
<dbReference type="Pfam" id="PF00172">
    <property type="entry name" value="Zn_clus"/>
    <property type="match status" value="1"/>
</dbReference>
<evidence type="ECO:0000256" key="3">
    <source>
        <dbReference type="ARBA" id="ARBA00022833"/>
    </source>
</evidence>
<dbReference type="InterPro" id="IPR007219">
    <property type="entry name" value="XnlR_reg_dom"/>
</dbReference>
<evidence type="ECO:0000256" key="1">
    <source>
        <dbReference type="ARBA" id="ARBA00004123"/>
    </source>
</evidence>
<evidence type="ECO:0000256" key="5">
    <source>
        <dbReference type="ARBA" id="ARBA00023125"/>
    </source>
</evidence>
<keyword evidence="2" id="KW-0479">Metal-binding</keyword>
<dbReference type="OrthoDB" id="9970124at2759"/>
<dbReference type="GO" id="GO:0006351">
    <property type="term" value="P:DNA-templated transcription"/>
    <property type="evidence" value="ECO:0007669"/>
    <property type="project" value="InterPro"/>
</dbReference>
<keyword evidence="5" id="KW-0238">DNA-binding</keyword>
<proteinExistence type="predicted"/>
<evidence type="ECO:0000256" key="9">
    <source>
        <dbReference type="SAM" id="Phobius"/>
    </source>
</evidence>
<feature type="transmembrane region" description="Helical" evidence="9">
    <location>
        <begin position="537"/>
        <end position="560"/>
    </location>
</feature>
<dbReference type="SUPFAM" id="SSF57701">
    <property type="entry name" value="Zn2/Cys6 DNA-binding domain"/>
    <property type="match status" value="1"/>
</dbReference>
<dbReference type="CDD" id="cd00067">
    <property type="entry name" value="GAL4"/>
    <property type="match status" value="1"/>
</dbReference>
<comment type="subcellular location">
    <subcellularLocation>
        <location evidence="1">Nucleus</location>
    </subcellularLocation>
</comment>
<dbReference type="Gene3D" id="4.10.240.10">
    <property type="entry name" value="Zn(2)-C6 fungal-type DNA-binding domain"/>
    <property type="match status" value="1"/>
</dbReference>
<evidence type="ECO:0000256" key="4">
    <source>
        <dbReference type="ARBA" id="ARBA00023015"/>
    </source>
</evidence>
<keyword evidence="4" id="KW-0805">Transcription regulation</keyword>
<keyword evidence="12" id="KW-1185">Reference proteome</keyword>
<feature type="region of interest" description="Disordered" evidence="8">
    <location>
        <begin position="90"/>
        <end position="114"/>
    </location>
</feature>
<evidence type="ECO:0000313" key="11">
    <source>
        <dbReference type="EMBL" id="EMC93884.1"/>
    </source>
</evidence>
<name>M2N4D8_BAUPA</name>
<dbReference type="Proteomes" id="UP000011761">
    <property type="component" value="Unassembled WGS sequence"/>
</dbReference>
<feature type="compositionally biased region" description="Polar residues" evidence="8">
    <location>
        <begin position="1"/>
        <end position="14"/>
    </location>
</feature>
<keyword evidence="7" id="KW-0539">Nucleus</keyword>
<evidence type="ECO:0000259" key="10">
    <source>
        <dbReference type="PROSITE" id="PS50048"/>
    </source>
</evidence>
<evidence type="ECO:0000256" key="6">
    <source>
        <dbReference type="ARBA" id="ARBA00023163"/>
    </source>
</evidence>
<dbReference type="PROSITE" id="PS50048">
    <property type="entry name" value="ZN2_CY6_FUNGAL_2"/>
    <property type="match status" value="1"/>
</dbReference>
<dbReference type="Pfam" id="PF04082">
    <property type="entry name" value="Fungal_trans"/>
    <property type="match status" value="1"/>
</dbReference>
<dbReference type="OMA" id="WSQIRYA"/>
<dbReference type="GO" id="GO:0000981">
    <property type="term" value="F:DNA-binding transcription factor activity, RNA polymerase II-specific"/>
    <property type="evidence" value="ECO:0007669"/>
    <property type="project" value="InterPro"/>
</dbReference>
<evidence type="ECO:0000256" key="8">
    <source>
        <dbReference type="SAM" id="MobiDB-lite"/>
    </source>
</evidence>
<dbReference type="HOGENOM" id="CLU_012331_3_0_1"/>
<keyword evidence="9" id="KW-0812">Transmembrane</keyword>
<evidence type="ECO:0000313" key="12">
    <source>
        <dbReference type="Proteomes" id="UP000011761"/>
    </source>
</evidence>
<organism evidence="11 12">
    <name type="scientific">Baudoinia panamericana (strain UAMH 10762)</name>
    <name type="common">Angels' share fungus</name>
    <name type="synonym">Baudoinia compniacensis (strain UAMH 10762)</name>
    <dbReference type="NCBI Taxonomy" id="717646"/>
    <lineage>
        <taxon>Eukaryota</taxon>
        <taxon>Fungi</taxon>
        <taxon>Dikarya</taxon>
        <taxon>Ascomycota</taxon>
        <taxon>Pezizomycotina</taxon>
        <taxon>Dothideomycetes</taxon>
        <taxon>Dothideomycetidae</taxon>
        <taxon>Mycosphaerellales</taxon>
        <taxon>Teratosphaeriaceae</taxon>
        <taxon>Baudoinia</taxon>
    </lineage>
</organism>
<dbReference type="EMBL" id="KB445559">
    <property type="protein sequence ID" value="EMC93884.1"/>
    <property type="molecule type" value="Genomic_DNA"/>
</dbReference>
<keyword evidence="6" id="KW-0804">Transcription</keyword>
<evidence type="ECO:0000256" key="2">
    <source>
        <dbReference type="ARBA" id="ARBA00022723"/>
    </source>
</evidence>
<feature type="region of interest" description="Disordered" evidence="8">
    <location>
        <begin position="1"/>
        <end position="20"/>
    </location>
</feature>
<dbReference type="InterPro" id="IPR001138">
    <property type="entry name" value="Zn2Cys6_DnaBD"/>
</dbReference>
<dbReference type="SMART" id="SM00906">
    <property type="entry name" value="Fungal_trans"/>
    <property type="match status" value="1"/>
</dbReference>
<dbReference type="GO" id="GO:0045944">
    <property type="term" value="P:positive regulation of transcription by RNA polymerase II"/>
    <property type="evidence" value="ECO:0007669"/>
    <property type="project" value="TreeGrafter"/>
</dbReference>
<keyword evidence="3" id="KW-0862">Zinc</keyword>
<dbReference type="SMART" id="SM00066">
    <property type="entry name" value="GAL4"/>
    <property type="match status" value="1"/>
</dbReference>
<evidence type="ECO:0000256" key="7">
    <source>
        <dbReference type="ARBA" id="ARBA00023242"/>
    </source>
</evidence>
<dbReference type="InterPro" id="IPR052202">
    <property type="entry name" value="Yeast_MetPath_Reg"/>
</dbReference>
<dbReference type="InterPro" id="IPR036864">
    <property type="entry name" value="Zn2-C6_fun-type_DNA-bd_sf"/>
</dbReference>
<sequence length="706" mass="79281">METASEDSPGQKSPSSKRARVNLACKRCKHRKQRCDGSQPQCTSCRKVKVDCVYERVLRPQYPGGKTQYIGALEERVAFLESRLPEYGRDHYTAPSRLEDRHDQLPTTQPGEQRDSKLVDGVAYLSLCASGATDAEPEPFYVGNSSGATVARLLQASIFRPLKDSDDGLLNHASAMGVLRPNSAHATDKCPSAEAFAMPVGGEAAHLFHVFFERMHTRWPVLDRKLYAALFQAQLADPGSLTIVQRSIFHLLFAITARFLHLMKKPSSVDPEAQLLAAIEPMEYILEQRNISTLQFLCLLVVYGHRAPYGGGTWSQIRYAMTLAMELGLHRKRRSLSASSTRDTEIRSRVFWALYCLDRMSSTTLGRPFAISDREVDADLPVSNVATFDLTNLTDEHHIDHGWSNVVPFLHIVRLRRIQSRVQGFLFRCDKDVLAAVSSNDSGTNAKLNSMLMDMDAWRDDIPQPSIQSETARWMVDPEAAYHDSREYFDLQYHKTLLSIFVALLPNLQADDHRFSAGLRSASAVCKTYKKLNQQRILSYTITALHSCFVAGLTLVYCLWRERSLFDYDAMEAIQACTQICTIFGEKWPGAVKYRDMFDALAGTLMKAAMSSTTHSYHEQGLPLSDPACRTTSTGLPMKEAVCDIQQEAPGGWQAVRMLDEMLGYGGDHLPEQQYSDIEAGIQPATFYYDQAVDWSQTGDPMWSLY</sequence>
<dbReference type="KEGG" id="bcom:BAUCODRAFT_124636"/>
<dbReference type="RefSeq" id="XP_007678917.1">
    <property type="nucleotide sequence ID" value="XM_007680727.1"/>
</dbReference>
<feature type="domain" description="Zn(2)-C6 fungal-type" evidence="10">
    <location>
        <begin position="24"/>
        <end position="54"/>
    </location>
</feature>
<dbReference type="PROSITE" id="PS00463">
    <property type="entry name" value="ZN2_CY6_FUNGAL_1"/>
    <property type="match status" value="1"/>
</dbReference>
<gene>
    <name evidence="11" type="ORF">BAUCODRAFT_124636</name>
</gene>
<dbReference type="AlphaFoldDB" id="M2N4D8"/>
<dbReference type="GO" id="GO:0043565">
    <property type="term" value="F:sequence-specific DNA binding"/>
    <property type="evidence" value="ECO:0007669"/>
    <property type="project" value="TreeGrafter"/>
</dbReference>
<reference evidence="11 12" key="1">
    <citation type="journal article" date="2012" name="PLoS Pathog.">
        <title>Diverse lifestyles and strategies of plant pathogenesis encoded in the genomes of eighteen Dothideomycetes fungi.</title>
        <authorList>
            <person name="Ohm R.A."/>
            <person name="Feau N."/>
            <person name="Henrissat B."/>
            <person name="Schoch C.L."/>
            <person name="Horwitz B.A."/>
            <person name="Barry K.W."/>
            <person name="Condon B.J."/>
            <person name="Copeland A.C."/>
            <person name="Dhillon B."/>
            <person name="Glaser F."/>
            <person name="Hesse C.N."/>
            <person name="Kosti I."/>
            <person name="LaButti K."/>
            <person name="Lindquist E.A."/>
            <person name="Lucas S."/>
            <person name="Salamov A.A."/>
            <person name="Bradshaw R.E."/>
            <person name="Ciuffetti L."/>
            <person name="Hamelin R.C."/>
            <person name="Kema G.H.J."/>
            <person name="Lawrence C."/>
            <person name="Scott J.A."/>
            <person name="Spatafora J.W."/>
            <person name="Turgeon B.G."/>
            <person name="de Wit P.J.G.M."/>
            <person name="Zhong S."/>
            <person name="Goodwin S.B."/>
            <person name="Grigoriev I.V."/>
        </authorList>
    </citation>
    <scope>NUCLEOTIDE SEQUENCE [LARGE SCALE GENOMIC DNA]</scope>
    <source>
        <strain evidence="11 12">UAMH 10762</strain>
    </source>
</reference>